<evidence type="ECO:0008006" key="3">
    <source>
        <dbReference type="Google" id="ProtNLM"/>
    </source>
</evidence>
<dbReference type="GeneID" id="59234602"/>
<accession>A0A7H9AX64</accession>
<dbReference type="OrthoDB" id="5958943at2759"/>
<dbReference type="RefSeq" id="XP_037142693.1">
    <property type="nucleotide sequence ID" value="XM_037286798.1"/>
</dbReference>
<dbReference type="Gene3D" id="2.120.10.30">
    <property type="entry name" value="TolB, C-terminal domain"/>
    <property type="match status" value="2"/>
</dbReference>
<dbReference type="EMBL" id="CP058604">
    <property type="protein sequence ID" value="QLG70965.1"/>
    <property type="molecule type" value="Genomic_DNA"/>
</dbReference>
<proteinExistence type="predicted"/>
<evidence type="ECO:0000313" key="1">
    <source>
        <dbReference type="EMBL" id="QLG70965.1"/>
    </source>
</evidence>
<dbReference type="PANTHER" id="PTHR46513">
    <property type="entry name" value="VITELLOGENIN RECEPTOR-LIKE PROTEIN-RELATED-RELATED"/>
    <property type="match status" value="1"/>
</dbReference>
<dbReference type="InterPro" id="IPR050778">
    <property type="entry name" value="Cueball_EGF_LRP_Nidogen"/>
</dbReference>
<dbReference type="GO" id="GO:0005886">
    <property type="term" value="C:plasma membrane"/>
    <property type="evidence" value="ECO:0007669"/>
    <property type="project" value="TreeGrafter"/>
</dbReference>
<dbReference type="InterPro" id="IPR011042">
    <property type="entry name" value="6-blade_b-propeller_TolB-like"/>
</dbReference>
<dbReference type="GO" id="GO:0060070">
    <property type="term" value="P:canonical Wnt signaling pathway"/>
    <property type="evidence" value="ECO:0007669"/>
    <property type="project" value="TreeGrafter"/>
</dbReference>
<dbReference type="Proteomes" id="UP000509704">
    <property type="component" value="Chromosome 1"/>
</dbReference>
<gene>
    <name evidence="1" type="ORF">HG535_0A09150</name>
</gene>
<dbReference type="KEGG" id="zmk:HG535_0A09150"/>
<reference evidence="1 2" key="1">
    <citation type="submission" date="2020-07" db="EMBL/GenBank/DDBJ databases">
        <title>The yeast mating-type switching endonuclease HO is a domesticated member of an unorthodox homing genetic element family.</title>
        <authorList>
            <person name="Coughlan A.Y."/>
            <person name="Lombardi L."/>
            <person name="Braun-Galleani S."/>
            <person name="Martos A.R."/>
            <person name="Galeote V."/>
            <person name="Bigey F."/>
            <person name="Dequin S."/>
            <person name="Byrne K.P."/>
            <person name="Wolfe K.H."/>
        </authorList>
    </citation>
    <scope>NUCLEOTIDE SEQUENCE [LARGE SCALE GENOMIC DNA]</scope>
    <source>
        <strain evidence="1 2">NRRL Y-6702</strain>
    </source>
</reference>
<organism evidence="1 2">
    <name type="scientific">Zygotorulaspora mrakii</name>
    <name type="common">Zygosaccharomyces mrakii</name>
    <dbReference type="NCBI Taxonomy" id="42260"/>
    <lineage>
        <taxon>Eukaryota</taxon>
        <taxon>Fungi</taxon>
        <taxon>Dikarya</taxon>
        <taxon>Ascomycota</taxon>
        <taxon>Saccharomycotina</taxon>
        <taxon>Saccharomycetes</taxon>
        <taxon>Saccharomycetales</taxon>
        <taxon>Saccharomycetaceae</taxon>
        <taxon>Zygotorulaspora</taxon>
    </lineage>
</organism>
<sequence>MYYADKERSELVSVDENKLHHTVMVANAGHPDGIQVDKEKKVIYWTDMGSKRVGELFPESDGSVCSSNWNGTDKRILVGEGLVYTPKQLQLDKKNQVLYFCDREGGRVMRCRADGSELETLVQRSAATNTYPKEPLDYCVGIAVDNKSKVLYWTQKGPSKGNRGRIFMANLEIPKGESADTRSDITLLLDNLPEPIDLALDEKKEMLYWTDRGSPPYGNTLNRARIIGRSLEKHEILCTGFKEAIGLSFNETYEKIFIGDHSGKIYSYSIGTKAVNILLDDADAITGVCS</sequence>
<dbReference type="SMART" id="SM00135">
    <property type="entry name" value="LY"/>
    <property type="match status" value="4"/>
</dbReference>
<protein>
    <recommendedName>
        <fullName evidence="3">SMP-30/Gluconolactonase/LRE-like region domain-containing protein</fullName>
    </recommendedName>
</protein>
<dbReference type="InterPro" id="IPR000033">
    <property type="entry name" value="LDLR_classB_rpt"/>
</dbReference>
<dbReference type="AlphaFoldDB" id="A0A7H9AX64"/>
<evidence type="ECO:0000313" key="2">
    <source>
        <dbReference type="Proteomes" id="UP000509704"/>
    </source>
</evidence>
<name>A0A7H9AX64_ZYGMR</name>
<dbReference type="PANTHER" id="PTHR46513:SF13">
    <property type="entry name" value="EGF-LIKE DOMAIN-CONTAINING PROTEIN"/>
    <property type="match status" value="1"/>
</dbReference>
<dbReference type="SUPFAM" id="SSF63825">
    <property type="entry name" value="YWTD domain"/>
    <property type="match status" value="1"/>
</dbReference>
<keyword evidence="2" id="KW-1185">Reference proteome</keyword>